<dbReference type="SUPFAM" id="SSF103473">
    <property type="entry name" value="MFS general substrate transporter"/>
    <property type="match status" value="1"/>
</dbReference>
<accession>A0AAW9U111</accession>
<dbReference type="Gene3D" id="1.20.1250.20">
    <property type="entry name" value="MFS general substrate transporter like domains"/>
    <property type="match status" value="2"/>
</dbReference>
<dbReference type="AlphaFoldDB" id="A0AAW9U111"/>
<evidence type="ECO:0000256" key="5">
    <source>
        <dbReference type="SAM" id="Phobius"/>
    </source>
</evidence>
<evidence type="ECO:0000313" key="8">
    <source>
        <dbReference type="Proteomes" id="UP000429484"/>
    </source>
</evidence>
<organism evidence="7 8">
    <name type="scientific">Rhizobium meliloti</name>
    <name type="common">Ensifer meliloti</name>
    <name type="synonym">Sinorhizobium meliloti</name>
    <dbReference type="NCBI Taxonomy" id="382"/>
    <lineage>
        <taxon>Bacteria</taxon>
        <taxon>Pseudomonadati</taxon>
        <taxon>Pseudomonadota</taxon>
        <taxon>Alphaproteobacteria</taxon>
        <taxon>Hyphomicrobiales</taxon>
        <taxon>Rhizobiaceae</taxon>
        <taxon>Sinorhizobium/Ensifer group</taxon>
        <taxon>Sinorhizobium</taxon>
    </lineage>
</organism>
<proteinExistence type="predicted"/>
<evidence type="ECO:0000256" key="1">
    <source>
        <dbReference type="ARBA" id="ARBA00004141"/>
    </source>
</evidence>
<feature type="transmembrane region" description="Helical" evidence="5">
    <location>
        <begin position="147"/>
        <end position="169"/>
    </location>
</feature>
<evidence type="ECO:0000259" key="6">
    <source>
        <dbReference type="PROSITE" id="PS50850"/>
    </source>
</evidence>
<keyword evidence="3 5" id="KW-1133">Transmembrane helix</keyword>
<feature type="transmembrane region" description="Helical" evidence="5">
    <location>
        <begin position="444"/>
        <end position="464"/>
    </location>
</feature>
<dbReference type="Pfam" id="PF07690">
    <property type="entry name" value="MFS_1"/>
    <property type="match status" value="1"/>
</dbReference>
<dbReference type="PANTHER" id="PTHR23501:SF1">
    <property type="entry name" value="TRANSPORT PROTEIN HSRA-RELATED"/>
    <property type="match status" value="1"/>
</dbReference>
<dbReference type="EMBL" id="WISR01000245">
    <property type="protein sequence ID" value="MQW36965.1"/>
    <property type="molecule type" value="Genomic_DNA"/>
</dbReference>
<reference evidence="7 8" key="1">
    <citation type="journal article" date="2013" name="Genome Biol.">
        <title>Comparative genomics of the core and accessory genomes of 48 Sinorhizobium strains comprising five genospecies.</title>
        <authorList>
            <person name="Sugawara M."/>
            <person name="Epstein B."/>
            <person name="Badgley B.D."/>
            <person name="Unno T."/>
            <person name="Xu L."/>
            <person name="Reese J."/>
            <person name="Gyaneshwar P."/>
            <person name="Denny R."/>
            <person name="Mudge J."/>
            <person name="Bharti A.K."/>
            <person name="Farmer A.D."/>
            <person name="May G.D."/>
            <person name="Woodward J.E."/>
            <person name="Medigue C."/>
            <person name="Vallenet D."/>
            <person name="Lajus A."/>
            <person name="Rouy Z."/>
            <person name="Martinez-Vaz B."/>
            <person name="Tiffin P."/>
            <person name="Young N.D."/>
            <person name="Sadowsky M.J."/>
        </authorList>
    </citation>
    <scope>NUCLEOTIDE SEQUENCE [LARGE SCALE GENOMIC DNA]</scope>
    <source>
        <strain evidence="7 8">N6B1</strain>
    </source>
</reference>
<comment type="subcellular location">
    <subcellularLocation>
        <location evidence="1">Membrane</location>
        <topology evidence="1">Multi-pass membrane protein</topology>
    </subcellularLocation>
</comment>
<sequence>MLWLFVMTSIPSSPLPLHRTRIVPAVVAVAFFMQMLDSTIIATSLPAMAHSFDTDVVALNIGFTAYLLAMAVFIAPAGWLADRFGAREVFLTSIVLFTLSSVACGFSGSLLQFTVARLFQGASAALMTPVGRQLVLRGAPKGELVRAIATITWPALIAPVIGPLIGAWITTHSGWQWNFFINLPLGVLGVVLVASFVPRVPGEGARPFDLVGFLLTGGALALTLAGLELSSASVGPGPLTILASGVLTGCFAIRHLQRTPNALLDMAVLKVPTFAFATLSAGTAGRLAVNATPFLLPLLFQLGLGFDAVETGSLVLAYFLGNLLMKSVTTPALRLFGFRSLLVVNGVIAALTIGAFAFVDGETPHMLLFALLVACGLSRSMQFTSLTTIAFADVTPAQRSAATTISAMLQQLAQLLGVAVAASIIRLSSYLRPDGADGGMLTDIRAAFLCIAAIGLASALRFLALPHDAGVDVSGHRRR</sequence>
<gene>
    <name evidence="7" type="ORF">GHK53_30440</name>
</gene>
<comment type="caution">
    <text evidence="7">The sequence shown here is derived from an EMBL/GenBank/DDBJ whole genome shotgun (WGS) entry which is preliminary data.</text>
</comment>
<feature type="transmembrane region" description="Helical" evidence="5">
    <location>
        <begin position="175"/>
        <end position="196"/>
    </location>
</feature>
<evidence type="ECO:0000256" key="2">
    <source>
        <dbReference type="ARBA" id="ARBA00022692"/>
    </source>
</evidence>
<name>A0AAW9U111_RHIML</name>
<dbReference type="GO" id="GO:0005886">
    <property type="term" value="C:plasma membrane"/>
    <property type="evidence" value="ECO:0007669"/>
    <property type="project" value="TreeGrafter"/>
</dbReference>
<feature type="transmembrane region" description="Helical" evidence="5">
    <location>
        <begin position="21"/>
        <end position="45"/>
    </location>
</feature>
<feature type="transmembrane region" description="Helical" evidence="5">
    <location>
        <begin position="89"/>
        <end position="111"/>
    </location>
</feature>
<feature type="transmembrane region" description="Helical" evidence="5">
    <location>
        <begin position="412"/>
        <end position="432"/>
    </location>
</feature>
<dbReference type="RefSeq" id="WP_010970042.1">
    <property type="nucleotide sequence ID" value="NZ_CP019584.1"/>
</dbReference>
<feature type="transmembrane region" description="Helical" evidence="5">
    <location>
        <begin position="365"/>
        <end position="391"/>
    </location>
</feature>
<dbReference type="Proteomes" id="UP000429484">
    <property type="component" value="Unassembled WGS sequence"/>
</dbReference>
<dbReference type="InterPro" id="IPR011701">
    <property type="entry name" value="MFS"/>
</dbReference>
<protein>
    <submittedName>
        <fullName evidence="7">MFS transporter</fullName>
    </submittedName>
</protein>
<feature type="transmembrane region" description="Helical" evidence="5">
    <location>
        <begin position="341"/>
        <end position="359"/>
    </location>
</feature>
<feature type="domain" description="Major facilitator superfamily (MFS) profile" evidence="6">
    <location>
        <begin position="23"/>
        <end position="470"/>
    </location>
</feature>
<feature type="transmembrane region" description="Helical" evidence="5">
    <location>
        <begin position="208"/>
        <end position="227"/>
    </location>
</feature>
<evidence type="ECO:0000256" key="3">
    <source>
        <dbReference type="ARBA" id="ARBA00022989"/>
    </source>
</evidence>
<dbReference type="GO" id="GO:0022857">
    <property type="term" value="F:transmembrane transporter activity"/>
    <property type="evidence" value="ECO:0007669"/>
    <property type="project" value="InterPro"/>
</dbReference>
<feature type="transmembrane region" description="Helical" evidence="5">
    <location>
        <begin position="294"/>
        <end position="320"/>
    </location>
</feature>
<feature type="transmembrane region" description="Helical" evidence="5">
    <location>
        <begin position="239"/>
        <end position="256"/>
    </location>
</feature>
<feature type="transmembrane region" description="Helical" evidence="5">
    <location>
        <begin position="57"/>
        <end position="77"/>
    </location>
</feature>
<evidence type="ECO:0000256" key="4">
    <source>
        <dbReference type="ARBA" id="ARBA00023136"/>
    </source>
</evidence>
<keyword evidence="4 5" id="KW-0472">Membrane</keyword>
<feature type="transmembrane region" description="Helical" evidence="5">
    <location>
        <begin position="268"/>
        <end position="288"/>
    </location>
</feature>
<dbReference type="InterPro" id="IPR020846">
    <property type="entry name" value="MFS_dom"/>
</dbReference>
<keyword evidence="2 5" id="KW-0812">Transmembrane</keyword>
<dbReference type="InterPro" id="IPR036259">
    <property type="entry name" value="MFS_trans_sf"/>
</dbReference>
<evidence type="ECO:0000313" key="7">
    <source>
        <dbReference type="EMBL" id="MQW36965.1"/>
    </source>
</evidence>
<dbReference type="PROSITE" id="PS50850">
    <property type="entry name" value="MFS"/>
    <property type="match status" value="1"/>
</dbReference>
<dbReference type="PANTHER" id="PTHR23501">
    <property type="entry name" value="MAJOR FACILITATOR SUPERFAMILY"/>
    <property type="match status" value="1"/>
</dbReference>